<feature type="coiled-coil region" evidence="1">
    <location>
        <begin position="8"/>
        <end position="46"/>
    </location>
</feature>
<gene>
    <name evidence="2" type="ORF">JMUB590_0081</name>
</gene>
<keyword evidence="3" id="KW-1185">Reference proteome</keyword>
<sequence length="108" mass="13268">MFSNYKKIEDLEDAYDTAKKKIDIELQNLNEQRFQLKRENDQSYEAFLYLKSKMNYSDDSNTRMMNIIEECDQEINAHIRHRERKIENYKDEVRKEYLKQSEKIMEAD</sequence>
<protein>
    <recommendedName>
        <fullName evidence="4">Cytosolic protein</fullName>
    </recommendedName>
</protein>
<dbReference type="GeneID" id="58049867"/>
<organism evidence="2 3">
    <name type="scientific">Staphylococcus caprae</name>
    <dbReference type="NCBI Taxonomy" id="29380"/>
    <lineage>
        <taxon>Bacteria</taxon>
        <taxon>Bacillati</taxon>
        <taxon>Bacillota</taxon>
        <taxon>Bacilli</taxon>
        <taxon>Bacillales</taxon>
        <taxon>Staphylococcaceae</taxon>
        <taxon>Staphylococcus</taxon>
    </lineage>
</organism>
<dbReference type="Proteomes" id="UP000274772">
    <property type="component" value="Chromosome"/>
</dbReference>
<proteinExistence type="predicted"/>
<evidence type="ECO:0000313" key="2">
    <source>
        <dbReference type="EMBL" id="BBD91191.1"/>
    </source>
</evidence>
<dbReference type="EMBL" id="AP018586">
    <property type="protein sequence ID" value="BBD91191.1"/>
    <property type="molecule type" value="Genomic_DNA"/>
</dbReference>
<dbReference type="RefSeq" id="WP_002444955.1">
    <property type="nucleotide sequence ID" value="NZ_AP018585.1"/>
</dbReference>
<evidence type="ECO:0000313" key="3">
    <source>
        <dbReference type="Proteomes" id="UP000274772"/>
    </source>
</evidence>
<evidence type="ECO:0000256" key="1">
    <source>
        <dbReference type="SAM" id="Coils"/>
    </source>
</evidence>
<name>A0ABM7FTJ2_9STAP</name>
<reference evidence="2 3" key="1">
    <citation type="submission" date="2018-05" db="EMBL/GenBank/DDBJ databases">
        <title>Complete genome sequencing of three human clinical isolates of Staphylococcus caprae reveals virulence factors similar to those of S. epidermidis and S. capitis.</title>
        <authorList>
            <person name="Watanabe S."/>
            <person name="Cui L."/>
        </authorList>
    </citation>
    <scope>NUCLEOTIDE SEQUENCE [LARGE SCALE GENOMIC DNA]</scope>
    <source>
        <strain evidence="2 3">JMUB590</strain>
    </source>
</reference>
<evidence type="ECO:0008006" key="4">
    <source>
        <dbReference type="Google" id="ProtNLM"/>
    </source>
</evidence>
<keyword evidence="1" id="KW-0175">Coiled coil</keyword>
<accession>A0ABM7FTJ2</accession>